<evidence type="ECO:0000313" key="9">
    <source>
        <dbReference type="EMBL" id="SHI11820.1"/>
    </source>
</evidence>
<dbReference type="InterPro" id="IPR027417">
    <property type="entry name" value="P-loop_NTPase"/>
</dbReference>
<protein>
    <submittedName>
        <fullName evidence="9">Hydrogenase nickel incorporation protein HypB</fullName>
    </submittedName>
</protein>
<keyword evidence="10" id="KW-1185">Reference proteome</keyword>
<dbReference type="EMBL" id="FQXK01000011">
    <property type="protein sequence ID" value="SHI11820.1"/>
    <property type="molecule type" value="Genomic_DNA"/>
</dbReference>
<evidence type="ECO:0000256" key="4">
    <source>
        <dbReference type="ARBA" id="ARBA00022741"/>
    </source>
</evidence>
<dbReference type="GO" id="GO:0016151">
    <property type="term" value="F:nickel cation binding"/>
    <property type="evidence" value="ECO:0007669"/>
    <property type="project" value="InterPro"/>
</dbReference>
<dbReference type="RefSeq" id="WP_073386762.1">
    <property type="nucleotide sequence ID" value="NZ_FQXK01000011.1"/>
</dbReference>
<dbReference type="GO" id="GO:0005525">
    <property type="term" value="F:GTP binding"/>
    <property type="evidence" value="ECO:0007669"/>
    <property type="project" value="UniProtKB-KW"/>
</dbReference>
<dbReference type="InterPro" id="IPR003495">
    <property type="entry name" value="CobW/HypB/UreG_nucleotide-bd"/>
</dbReference>
<evidence type="ECO:0000256" key="1">
    <source>
        <dbReference type="ARBA" id="ARBA00006211"/>
    </source>
</evidence>
<evidence type="ECO:0000256" key="5">
    <source>
        <dbReference type="ARBA" id="ARBA00022801"/>
    </source>
</evidence>
<accession>A0A1M5YIH1</accession>
<keyword evidence="4" id="KW-0547">Nucleotide-binding</keyword>
<evidence type="ECO:0000256" key="6">
    <source>
        <dbReference type="ARBA" id="ARBA00022833"/>
    </source>
</evidence>
<gene>
    <name evidence="9" type="ORF">SAMN02745229_01527</name>
</gene>
<dbReference type="PANTHER" id="PTHR30134:SF2">
    <property type="entry name" value="HYDROGENASE MATURATION FACTOR HYPB"/>
    <property type="match status" value="1"/>
</dbReference>
<dbReference type="InterPro" id="IPR004392">
    <property type="entry name" value="Hyd_mat_HypB"/>
</dbReference>
<dbReference type="GO" id="GO:0003924">
    <property type="term" value="F:GTPase activity"/>
    <property type="evidence" value="ECO:0007669"/>
    <property type="project" value="InterPro"/>
</dbReference>
<evidence type="ECO:0000256" key="2">
    <source>
        <dbReference type="ARBA" id="ARBA00022596"/>
    </source>
</evidence>
<keyword evidence="6" id="KW-0862">Zinc</keyword>
<name>A0A1M5YIH1_BUTFI</name>
<dbReference type="GeneID" id="89508679"/>
<evidence type="ECO:0000259" key="8">
    <source>
        <dbReference type="Pfam" id="PF02492"/>
    </source>
</evidence>
<dbReference type="PANTHER" id="PTHR30134">
    <property type="entry name" value="HYDROGENASE PROTEIN ASSEMBLY PROTEIN, NICKEL CHAPERONE"/>
    <property type="match status" value="1"/>
</dbReference>
<dbReference type="OrthoDB" id="9802035at2"/>
<proteinExistence type="inferred from homology"/>
<comment type="similarity">
    <text evidence="1">Belongs to the SIMIBI class G3E GTPase family. HypB/HupM subfamily.</text>
</comment>
<dbReference type="Proteomes" id="UP000184278">
    <property type="component" value="Unassembled WGS sequence"/>
</dbReference>
<sequence length="223" mass="24770">MSDRSFEILETKERVIADNDAEAAKVRELLKKHNIFLVNLMASPGAGKTTTLVRTINALKDKYRIGVMEADVDSDVDARTVAEAGAKVIQLHTGGSCHMDADMTRRGLEGLGLDDVDVVFLENVGNLVCPAEFDVGANKRVMILSVPEGDDKPLKYPLMFTVSDCMLIGKIDVAPVFDFDYEACKERVLKLNPDMKIIKVSSLKGDGFEEWIEWLTEQIEMSR</sequence>
<dbReference type="GO" id="GO:0051604">
    <property type="term" value="P:protein maturation"/>
    <property type="evidence" value="ECO:0007669"/>
    <property type="project" value="InterPro"/>
</dbReference>
<dbReference type="CDD" id="cd05390">
    <property type="entry name" value="HypB"/>
    <property type="match status" value="1"/>
</dbReference>
<dbReference type="Gene3D" id="3.40.50.300">
    <property type="entry name" value="P-loop containing nucleotide triphosphate hydrolases"/>
    <property type="match status" value="1"/>
</dbReference>
<evidence type="ECO:0000256" key="7">
    <source>
        <dbReference type="ARBA" id="ARBA00023134"/>
    </source>
</evidence>
<dbReference type="AlphaFoldDB" id="A0A1M5YIH1"/>
<dbReference type="Pfam" id="PF02492">
    <property type="entry name" value="cobW"/>
    <property type="match status" value="1"/>
</dbReference>
<organism evidence="9 10">
    <name type="scientific">Butyrivibrio fibrisolvens DSM 3071</name>
    <dbReference type="NCBI Taxonomy" id="1121131"/>
    <lineage>
        <taxon>Bacteria</taxon>
        <taxon>Bacillati</taxon>
        <taxon>Bacillota</taxon>
        <taxon>Clostridia</taxon>
        <taxon>Lachnospirales</taxon>
        <taxon>Lachnospiraceae</taxon>
        <taxon>Butyrivibrio</taxon>
    </lineage>
</organism>
<evidence type="ECO:0000313" key="10">
    <source>
        <dbReference type="Proteomes" id="UP000184278"/>
    </source>
</evidence>
<feature type="domain" description="CobW/HypB/UreG nucleotide-binding" evidence="8">
    <location>
        <begin position="39"/>
        <end position="198"/>
    </location>
</feature>
<reference evidence="10" key="1">
    <citation type="submission" date="2016-11" db="EMBL/GenBank/DDBJ databases">
        <authorList>
            <person name="Varghese N."/>
            <person name="Submissions S."/>
        </authorList>
    </citation>
    <scope>NUCLEOTIDE SEQUENCE [LARGE SCALE GENOMIC DNA]</scope>
    <source>
        <strain evidence="10">DSM 3071</strain>
    </source>
</reference>
<dbReference type="PIRSF" id="PIRSF005624">
    <property type="entry name" value="Ni-bind_GTPase"/>
    <property type="match status" value="1"/>
</dbReference>
<keyword evidence="7" id="KW-0342">GTP-binding</keyword>
<evidence type="ECO:0000256" key="3">
    <source>
        <dbReference type="ARBA" id="ARBA00022723"/>
    </source>
</evidence>
<dbReference type="NCBIfam" id="TIGR00073">
    <property type="entry name" value="hypB"/>
    <property type="match status" value="1"/>
</dbReference>
<dbReference type="GO" id="GO:0008270">
    <property type="term" value="F:zinc ion binding"/>
    <property type="evidence" value="ECO:0007669"/>
    <property type="project" value="TreeGrafter"/>
</dbReference>
<keyword evidence="3" id="KW-0479">Metal-binding</keyword>
<keyword evidence="2" id="KW-0533">Nickel</keyword>
<dbReference type="SUPFAM" id="SSF52540">
    <property type="entry name" value="P-loop containing nucleoside triphosphate hydrolases"/>
    <property type="match status" value="1"/>
</dbReference>
<keyword evidence="5" id="KW-0378">Hydrolase</keyword>
<dbReference type="STRING" id="1121131.SAMN02745229_01527"/>